<sequence>MQSGSISLYVGLLHYRIVSSFQGCMMIKAGGFRYGDLVLDETCLSGSCNGKPVHFTKSERALLLAFCRNPRRLLSRNRLLDEIASSDAGPSERNIDFLISRLRAKLGDNARSPTYIATQYGEGYLWIAEPGQAAVRPMNAYLAILSALPHCGTLPRLNVGAFLAQLCEAIAEGLGPHRVVRVIEQGQDHADFSPRYSLRVSIHGYQEQMTCTATLQEMPSRRIVKAFSAQGYAGARAAIDSFVSRLSNDVIAHLRSLLTSRTTGLGVPEELSLEERLWNASDRLTTGSYQMWLAKGQQLSADRVSDPSIDTALQWCMHLFSRLALANPFSRFDFDERRRIENEMEAIALQGMPLVEGNPVQMLAVAKLLYFVNRGHLELALDIAERASDQMASSPAPLPLLAQIHSALGQSEEAIVLLDRGIEVASSNIEFLNHLRVLKCIALLAAGDSGSAARIIASIDDLGDHCPPDTAVAIRLMAAPTERKLPEALANALVAAGPDGAASALEYLYFTSARQHASPVAVANLMRGFTFHVTTVHGESAVPAFLRSDHPISQTSG</sequence>
<evidence type="ECO:0000256" key="2">
    <source>
        <dbReference type="PROSITE-ProRule" id="PRU01091"/>
    </source>
</evidence>
<dbReference type="CDD" id="cd00383">
    <property type="entry name" value="trans_reg_C"/>
    <property type="match status" value="1"/>
</dbReference>
<comment type="caution">
    <text evidence="4">The sequence shown here is derived from an EMBL/GenBank/DDBJ whole genome shotgun (WGS) entry which is preliminary data.</text>
</comment>
<dbReference type="Pfam" id="PF00486">
    <property type="entry name" value="Trans_reg_C"/>
    <property type="match status" value="1"/>
</dbReference>
<dbReference type="SUPFAM" id="SSF46894">
    <property type="entry name" value="C-terminal effector domain of the bipartite response regulators"/>
    <property type="match status" value="1"/>
</dbReference>
<dbReference type="Proteomes" id="UP001177080">
    <property type="component" value="Unassembled WGS sequence"/>
</dbReference>
<evidence type="ECO:0000259" key="3">
    <source>
        <dbReference type="PROSITE" id="PS51755"/>
    </source>
</evidence>
<dbReference type="SUPFAM" id="SSF48452">
    <property type="entry name" value="TPR-like"/>
    <property type="match status" value="1"/>
</dbReference>
<dbReference type="InterPro" id="IPR036388">
    <property type="entry name" value="WH-like_DNA-bd_sf"/>
</dbReference>
<dbReference type="SMART" id="SM00862">
    <property type="entry name" value="Trans_reg_C"/>
    <property type="match status" value="1"/>
</dbReference>
<dbReference type="InterPro" id="IPR016032">
    <property type="entry name" value="Sig_transdc_resp-reg_C-effctor"/>
</dbReference>
<dbReference type="RefSeq" id="WP_244761538.1">
    <property type="nucleotide sequence ID" value="NZ_JALJCJ010000003.1"/>
</dbReference>
<feature type="domain" description="OmpR/PhoB-type" evidence="3">
    <location>
        <begin position="29"/>
        <end position="128"/>
    </location>
</feature>
<accession>A0ABT8XD21</accession>
<dbReference type="InterPro" id="IPR001867">
    <property type="entry name" value="OmpR/PhoB-type_DNA-bd"/>
</dbReference>
<reference evidence="4" key="1">
    <citation type="submission" date="2022-04" db="EMBL/GenBank/DDBJ databases">
        <title>Shinella lacus sp. nov., a novel member of the genus Shinella from water.</title>
        <authorList>
            <person name="Deng Y."/>
        </authorList>
    </citation>
    <scope>NUCLEOTIDE SEQUENCE</scope>
    <source>
        <strain evidence="4">JCM 31239</strain>
    </source>
</reference>
<organism evidence="4 5">
    <name type="scientific">Shinella curvata</name>
    <dbReference type="NCBI Taxonomy" id="1817964"/>
    <lineage>
        <taxon>Bacteria</taxon>
        <taxon>Pseudomonadati</taxon>
        <taxon>Pseudomonadota</taxon>
        <taxon>Alphaproteobacteria</taxon>
        <taxon>Hyphomicrobiales</taxon>
        <taxon>Rhizobiaceae</taxon>
        <taxon>Shinella</taxon>
    </lineage>
</organism>
<proteinExistence type="predicted"/>
<feature type="DNA-binding region" description="OmpR/PhoB-type" evidence="2">
    <location>
        <begin position="29"/>
        <end position="128"/>
    </location>
</feature>
<dbReference type="Gene3D" id="1.25.40.10">
    <property type="entry name" value="Tetratricopeptide repeat domain"/>
    <property type="match status" value="1"/>
</dbReference>
<dbReference type="EMBL" id="WHSC02000004">
    <property type="protein sequence ID" value="MDO6121627.1"/>
    <property type="molecule type" value="Genomic_DNA"/>
</dbReference>
<name>A0ABT8XD21_9HYPH</name>
<evidence type="ECO:0000256" key="1">
    <source>
        <dbReference type="ARBA" id="ARBA00023125"/>
    </source>
</evidence>
<keyword evidence="5" id="KW-1185">Reference proteome</keyword>
<dbReference type="InterPro" id="IPR011990">
    <property type="entry name" value="TPR-like_helical_dom_sf"/>
</dbReference>
<protein>
    <submittedName>
        <fullName evidence="4">Winged helix-turn-helix domain-containing protein</fullName>
    </submittedName>
</protein>
<evidence type="ECO:0000313" key="4">
    <source>
        <dbReference type="EMBL" id="MDO6121627.1"/>
    </source>
</evidence>
<evidence type="ECO:0000313" key="5">
    <source>
        <dbReference type="Proteomes" id="UP001177080"/>
    </source>
</evidence>
<dbReference type="PROSITE" id="PS51755">
    <property type="entry name" value="OMPR_PHOB"/>
    <property type="match status" value="1"/>
</dbReference>
<keyword evidence="1 2" id="KW-0238">DNA-binding</keyword>
<gene>
    <name evidence="4" type="ORF">GB928_010585</name>
</gene>
<dbReference type="Gene3D" id="1.10.10.10">
    <property type="entry name" value="Winged helix-like DNA-binding domain superfamily/Winged helix DNA-binding domain"/>
    <property type="match status" value="1"/>
</dbReference>